<evidence type="ECO:0000259" key="3">
    <source>
        <dbReference type="PROSITE" id="PS50234"/>
    </source>
</evidence>
<dbReference type="EMBL" id="JALPRX010000071">
    <property type="protein sequence ID" value="MCK8785922.1"/>
    <property type="molecule type" value="Genomic_DNA"/>
</dbReference>
<feature type="region of interest" description="Disordered" evidence="1">
    <location>
        <begin position="1"/>
        <end position="24"/>
    </location>
</feature>
<evidence type="ECO:0000256" key="1">
    <source>
        <dbReference type="SAM" id="MobiDB-lite"/>
    </source>
</evidence>
<dbReference type="InterPro" id="IPR002035">
    <property type="entry name" value="VWF_A"/>
</dbReference>
<dbReference type="Gene3D" id="3.40.50.410">
    <property type="entry name" value="von Willebrand factor, type A domain"/>
    <property type="match status" value="1"/>
</dbReference>
<sequence>MTEPPTTNGMPGRSPPLPPPPWPSPRRHRFLPALALASLAAGLPLAALAGWWGFELAAALHGSDSAREAICRVPPGLYGDLRAEETDLRRRVAELEGDLARRRAQCRVCADPEAVDVALVVDTSASMRWPATMDAAAERARIAQIEREAGPVAEPRGNDRFLAELNRTPPAQQRMEAARRAALAALEGLPARARVQLLSFAGAPDDAQERPSCTVAPVGSFPGPDRAPLQSALRALRPDASGTPLAQAIERGAAAVRARPEGVPGMVVVITDGVESCRGDPCAAARAARAADPGLAIAVVDIARNEQIACLAEATGGRVFAPEAGADLGRLLAERLRAAPQNACIPRASR</sequence>
<dbReference type="AlphaFoldDB" id="A0A9X2BUU4"/>
<dbReference type="PROSITE" id="PS50234">
    <property type="entry name" value="VWFA"/>
    <property type="match status" value="1"/>
</dbReference>
<organism evidence="4 5">
    <name type="scientific">Roseomonas acroporae</name>
    <dbReference type="NCBI Taxonomy" id="2937791"/>
    <lineage>
        <taxon>Bacteria</taxon>
        <taxon>Pseudomonadati</taxon>
        <taxon>Pseudomonadota</taxon>
        <taxon>Alphaproteobacteria</taxon>
        <taxon>Acetobacterales</taxon>
        <taxon>Roseomonadaceae</taxon>
        <taxon>Roseomonas</taxon>
    </lineage>
</organism>
<protein>
    <submittedName>
        <fullName evidence="4">VWA domain-containing protein</fullName>
    </submittedName>
</protein>
<keyword evidence="2" id="KW-1133">Transmembrane helix</keyword>
<feature type="domain" description="VWFA" evidence="3">
    <location>
        <begin position="116"/>
        <end position="336"/>
    </location>
</feature>
<keyword evidence="2" id="KW-0472">Membrane</keyword>
<keyword evidence="5" id="KW-1185">Reference proteome</keyword>
<reference evidence="4" key="1">
    <citation type="submission" date="2022-04" db="EMBL/GenBank/DDBJ databases">
        <title>Roseomonas acroporae sp. nov., isolated from coral Acropora digitifera.</title>
        <authorList>
            <person name="Sun H."/>
        </authorList>
    </citation>
    <scope>NUCLEOTIDE SEQUENCE</scope>
    <source>
        <strain evidence="4">NAR14</strain>
    </source>
</reference>
<evidence type="ECO:0000256" key="2">
    <source>
        <dbReference type="SAM" id="Phobius"/>
    </source>
</evidence>
<dbReference type="SMART" id="SM00327">
    <property type="entry name" value="VWA"/>
    <property type="match status" value="1"/>
</dbReference>
<dbReference type="InterPro" id="IPR036465">
    <property type="entry name" value="vWFA_dom_sf"/>
</dbReference>
<feature type="compositionally biased region" description="Pro residues" evidence="1">
    <location>
        <begin position="13"/>
        <end position="24"/>
    </location>
</feature>
<comment type="caution">
    <text evidence="4">The sequence shown here is derived from an EMBL/GenBank/DDBJ whole genome shotgun (WGS) entry which is preliminary data.</text>
</comment>
<accession>A0A9X2BUU4</accession>
<dbReference type="Pfam" id="PF00092">
    <property type="entry name" value="VWA"/>
    <property type="match status" value="1"/>
</dbReference>
<evidence type="ECO:0000313" key="5">
    <source>
        <dbReference type="Proteomes" id="UP001139516"/>
    </source>
</evidence>
<evidence type="ECO:0000313" key="4">
    <source>
        <dbReference type="EMBL" id="MCK8785922.1"/>
    </source>
</evidence>
<dbReference type="SUPFAM" id="SSF53300">
    <property type="entry name" value="vWA-like"/>
    <property type="match status" value="1"/>
</dbReference>
<proteinExistence type="predicted"/>
<dbReference type="RefSeq" id="WP_248668042.1">
    <property type="nucleotide sequence ID" value="NZ_JALPRX010000071.1"/>
</dbReference>
<keyword evidence="2" id="KW-0812">Transmembrane</keyword>
<name>A0A9X2BUU4_9PROT</name>
<dbReference type="Proteomes" id="UP001139516">
    <property type="component" value="Unassembled WGS sequence"/>
</dbReference>
<gene>
    <name evidence="4" type="ORF">M0638_16200</name>
</gene>
<feature type="transmembrane region" description="Helical" evidence="2">
    <location>
        <begin position="30"/>
        <end position="54"/>
    </location>
</feature>